<accession>A0A0H5QVV1</accession>
<organism evidence="1">
    <name type="scientific">Spongospora subterranea</name>
    <dbReference type="NCBI Taxonomy" id="70186"/>
    <lineage>
        <taxon>Eukaryota</taxon>
        <taxon>Sar</taxon>
        <taxon>Rhizaria</taxon>
        <taxon>Endomyxa</taxon>
        <taxon>Phytomyxea</taxon>
        <taxon>Plasmodiophorida</taxon>
        <taxon>Plasmodiophoridae</taxon>
        <taxon>Spongospora</taxon>
    </lineage>
</organism>
<proteinExistence type="predicted"/>
<protein>
    <submittedName>
        <fullName evidence="1">Uncharacterized protein</fullName>
    </submittedName>
</protein>
<dbReference type="AlphaFoldDB" id="A0A0H5QVV1"/>
<dbReference type="EMBL" id="HACM01005608">
    <property type="protein sequence ID" value="CRZ06050.1"/>
    <property type="molecule type" value="Transcribed_RNA"/>
</dbReference>
<reference evidence="1" key="1">
    <citation type="submission" date="2015-04" db="EMBL/GenBank/DDBJ databases">
        <title>The genome sequence of the plant pathogenic Rhizarian Plasmodiophora brassicae reveals insights in its biotrophic life cycle and the origin of chitin synthesis.</title>
        <authorList>
            <person name="Schwelm A."/>
            <person name="Fogelqvist J."/>
            <person name="Knaust A."/>
            <person name="Julke S."/>
            <person name="Lilja T."/>
            <person name="Dhandapani V."/>
            <person name="Bonilla-Rosso G."/>
            <person name="Karlsson M."/>
            <person name="Shevchenko A."/>
            <person name="Choi S.R."/>
            <person name="Kim H.G."/>
            <person name="Park J.Y."/>
            <person name="Lim Y.P."/>
            <person name="Ludwig-Muller J."/>
            <person name="Dixelius C."/>
        </authorList>
    </citation>
    <scope>NUCLEOTIDE SEQUENCE</scope>
    <source>
        <tissue evidence="1">Potato root galls</tissue>
    </source>
</reference>
<evidence type="ECO:0000313" key="1">
    <source>
        <dbReference type="EMBL" id="CRZ06050.1"/>
    </source>
</evidence>
<dbReference type="EMBL" id="HACM01005609">
    <property type="protein sequence ID" value="CRZ06051.1"/>
    <property type="molecule type" value="Transcribed_RNA"/>
</dbReference>
<sequence length="106" mass="12243">MKCSIILNLLWVPKERLVINLESLLLHDLREQILDRNLFTKYLVTLKNEFPLQLNISESFYLLFTNKSTRCSATEVPILNPKFGSDDGVTVEVKCYVEMGACEMFP</sequence>
<name>A0A0H5QVV1_9EUKA</name>